<dbReference type="Proteomes" id="UP000595140">
    <property type="component" value="Unassembled WGS sequence"/>
</dbReference>
<sequence length="42" mass="4510">NDASSAEMKNKGGSGVLVQERKLVRFGRSRNSLAGKLDSRCS</sequence>
<evidence type="ECO:0000313" key="2">
    <source>
        <dbReference type="Proteomes" id="UP000595140"/>
    </source>
</evidence>
<keyword evidence="2" id="KW-1185">Reference proteome</keyword>
<protein>
    <submittedName>
        <fullName evidence="1">Uncharacterized protein</fullName>
    </submittedName>
</protein>
<feature type="non-terminal residue" evidence="1">
    <location>
        <position position="1"/>
    </location>
</feature>
<gene>
    <name evidence="1" type="ORF">CCAM_LOCUS3981</name>
</gene>
<dbReference type="EMBL" id="OOIL02000230">
    <property type="protein sequence ID" value="VFQ62205.1"/>
    <property type="molecule type" value="Genomic_DNA"/>
</dbReference>
<reference evidence="1 2" key="1">
    <citation type="submission" date="2018-04" db="EMBL/GenBank/DDBJ databases">
        <authorList>
            <person name="Vogel A."/>
        </authorList>
    </citation>
    <scope>NUCLEOTIDE SEQUENCE [LARGE SCALE GENOMIC DNA]</scope>
</reference>
<dbReference type="AlphaFoldDB" id="A0A484KCF6"/>
<proteinExistence type="predicted"/>
<organism evidence="1 2">
    <name type="scientific">Cuscuta campestris</name>
    <dbReference type="NCBI Taxonomy" id="132261"/>
    <lineage>
        <taxon>Eukaryota</taxon>
        <taxon>Viridiplantae</taxon>
        <taxon>Streptophyta</taxon>
        <taxon>Embryophyta</taxon>
        <taxon>Tracheophyta</taxon>
        <taxon>Spermatophyta</taxon>
        <taxon>Magnoliopsida</taxon>
        <taxon>eudicotyledons</taxon>
        <taxon>Gunneridae</taxon>
        <taxon>Pentapetalae</taxon>
        <taxon>asterids</taxon>
        <taxon>lamiids</taxon>
        <taxon>Solanales</taxon>
        <taxon>Convolvulaceae</taxon>
        <taxon>Cuscuteae</taxon>
        <taxon>Cuscuta</taxon>
        <taxon>Cuscuta subgen. Grammica</taxon>
        <taxon>Cuscuta sect. Cleistogrammica</taxon>
    </lineage>
</organism>
<accession>A0A484KCF6</accession>
<name>A0A484KCF6_9ASTE</name>
<evidence type="ECO:0000313" key="1">
    <source>
        <dbReference type="EMBL" id="VFQ62205.1"/>
    </source>
</evidence>